<feature type="non-terminal residue" evidence="1">
    <location>
        <position position="283"/>
    </location>
</feature>
<evidence type="ECO:0000313" key="2">
    <source>
        <dbReference type="Proteomes" id="UP000054721"/>
    </source>
</evidence>
<name>A0A0V1KMK8_9BILA</name>
<reference evidence="1 2" key="1">
    <citation type="submission" date="2015-05" db="EMBL/GenBank/DDBJ databases">
        <title>Evolution of Trichinella species and genotypes.</title>
        <authorList>
            <person name="Korhonen P.K."/>
            <person name="Edoardo P."/>
            <person name="Giuseppe L.R."/>
            <person name="Gasser R.B."/>
        </authorList>
    </citation>
    <scope>NUCLEOTIDE SEQUENCE [LARGE SCALE GENOMIC DNA]</scope>
    <source>
        <strain evidence="1">ISS10</strain>
    </source>
</reference>
<accession>A0A0V1KMK8</accession>
<keyword evidence="2" id="KW-1185">Reference proteome</keyword>
<dbReference type="AlphaFoldDB" id="A0A0V1KMK8"/>
<sequence length="283" mass="31510">MLNLITSSPELSWSFICSGHRDKSCSYHFVLNAASVSIEFVPDCSCIIHTDFIHYSITLTSSEYDISSDGALVPLATLVHMDIKAFSSRTSLPLLITNSYRGNSILFMKEMKYRAHFIHDSITLTSSEFDVSSDGLLTCTVCNPCSHARKGVSYPSQCAIVPVSYHKFIKKEFNINRYVAAHRSILFLIAMDYSNYFLVPFALNTVLSPPVYIRMDYVNMREFPSSRSRCHSQIAFPTDKNFTMITTSDSNQSSSLISVSCCPVGLTSLCSLVVLLSQSACLT</sequence>
<organism evidence="1 2">
    <name type="scientific">Trichinella nativa</name>
    <dbReference type="NCBI Taxonomy" id="6335"/>
    <lineage>
        <taxon>Eukaryota</taxon>
        <taxon>Metazoa</taxon>
        <taxon>Ecdysozoa</taxon>
        <taxon>Nematoda</taxon>
        <taxon>Enoplea</taxon>
        <taxon>Dorylaimia</taxon>
        <taxon>Trichinellida</taxon>
        <taxon>Trichinellidae</taxon>
        <taxon>Trichinella</taxon>
    </lineage>
</organism>
<protein>
    <submittedName>
        <fullName evidence="1">Uncharacterized protein</fullName>
    </submittedName>
</protein>
<proteinExistence type="predicted"/>
<comment type="caution">
    <text evidence="1">The sequence shown here is derived from an EMBL/GenBank/DDBJ whole genome shotgun (WGS) entry which is preliminary data.</text>
</comment>
<evidence type="ECO:0000313" key="1">
    <source>
        <dbReference type="EMBL" id="KRZ48133.1"/>
    </source>
</evidence>
<dbReference type="EMBL" id="JYDW01000463">
    <property type="protein sequence ID" value="KRZ48133.1"/>
    <property type="molecule type" value="Genomic_DNA"/>
</dbReference>
<dbReference type="Proteomes" id="UP000054721">
    <property type="component" value="Unassembled WGS sequence"/>
</dbReference>
<gene>
    <name evidence="1" type="ORF">T02_2944</name>
</gene>